<dbReference type="GO" id="GO:0035336">
    <property type="term" value="P:long-chain fatty-acyl-CoA metabolic process"/>
    <property type="evidence" value="ECO:0007669"/>
    <property type="project" value="TreeGrafter"/>
</dbReference>
<accession>A0A6P3Y680</accession>
<dbReference type="FunFam" id="3.40.50.720:FF:000143">
    <property type="entry name" value="Fatty acyl-CoA reductase"/>
    <property type="match status" value="1"/>
</dbReference>
<feature type="transmembrane region" description="Helical" evidence="10">
    <location>
        <begin position="488"/>
        <end position="504"/>
    </location>
</feature>
<dbReference type="SUPFAM" id="SSF51735">
    <property type="entry name" value="NAD(P)-binding Rossmann-fold domains"/>
    <property type="match status" value="1"/>
</dbReference>
<feature type="domain" description="Thioester reductase (TE)" evidence="12">
    <location>
        <begin position="16"/>
        <end position="284"/>
    </location>
</feature>
<evidence type="ECO:0000256" key="2">
    <source>
        <dbReference type="ARBA" id="ARBA00005928"/>
    </source>
</evidence>
<evidence type="ECO:0000256" key="8">
    <source>
        <dbReference type="ARBA" id="ARBA00023136"/>
    </source>
</evidence>
<dbReference type="InterPro" id="IPR036291">
    <property type="entry name" value="NAD(P)-bd_dom_sf"/>
</dbReference>
<keyword evidence="6 10" id="KW-1133">Transmembrane helix</keyword>
<proteinExistence type="inferred from homology"/>
<evidence type="ECO:0000256" key="3">
    <source>
        <dbReference type="ARBA" id="ARBA00022516"/>
    </source>
</evidence>
<comment type="function">
    <text evidence="10">Catalyzes the reduction of fatty acyl-CoA to fatty alcohols.</text>
</comment>
<dbReference type="InterPro" id="IPR033640">
    <property type="entry name" value="FAR_C"/>
</dbReference>
<keyword evidence="7 10" id="KW-0443">Lipid metabolism</keyword>
<feature type="transmembrane region" description="Helical" evidence="10">
    <location>
        <begin position="342"/>
        <end position="364"/>
    </location>
</feature>
<dbReference type="GO" id="GO:0005777">
    <property type="term" value="C:peroxisome"/>
    <property type="evidence" value="ECO:0007669"/>
    <property type="project" value="TreeGrafter"/>
</dbReference>
<name>A0A6P3Y680_DINQU</name>
<evidence type="ECO:0000259" key="11">
    <source>
        <dbReference type="Pfam" id="PF03015"/>
    </source>
</evidence>
<evidence type="ECO:0000256" key="9">
    <source>
        <dbReference type="ARBA" id="ARBA00052530"/>
    </source>
</evidence>
<comment type="catalytic activity">
    <reaction evidence="9 10">
        <text>a long-chain fatty acyl-CoA + 2 NADPH + 2 H(+) = a long-chain primary fatty alcohol + 2 NADP(+) + CoA</text>
        <dbReference type="Rhea" id="RHEA:52716"/>
        <dbReference type="ChEBI" id="CHEBI:15378"/>
        <dbReference type="ChEBI" id="CHEBI:57287"/>
        <dbReference type="ChEBI" id="CHEBI:57783"/>
        <dbReference type="ChEBI" id="CHEBI:58349"/>
        <dbReference type="ChEBI" id="CHEBI:77396"/>
        <dbReference type="ChEBI" id="CHEBI:83139"/>
        <dbReference type="EC" id="1.2.1.84"/>
    </reaction>
</comment>
<dbReference type="RefSeq" id="XP_014485822.1">
    <property type="nucleotide sequence ID" value="XM_014630336.1"/>
</dbReference>
<dbReference type="AlphaFoldDB" id="A0A6P3Y680"/>
<feature type="domain" description="Fatty acyl-CoA reductase C-terminal" evidence="11">
    <location>
        <begin position="356"/>
        <end position="448"/>
    </location>
</feature>
<dbReference type="Pfam" id="PF03015">
    <property type="entry name" value="Sterile"/>
    <property type="match status" value="1"/>
</dbReference>
<dbReference type="GO" id="GO:0016020">
    <property type="term" value="C:membrane"/>
    <property type="evidence" value="ECO:0007669"/>
    <property type="project" value="UniProtKB-SubCell"/>
</dbReference>
<sequence>MASPVMDFYNEKNIFITGGTGFVGICLIEKLLRSCPDIKNIYLLIRPKKQKDIAERLTELTQNSVFNRLREEKQTDLFKKLIAVTGDVGEENLGLSLEDRETLINTVQVVFHAAATLDFEADLKTTTNINLLGTRRIIQLCREINDFKALVHISSAYVNSKLQNVDEILYPAPADANAIIKLVNELDIAALEAKTSEILKSHPNPYTFTKHLAEHEVANGGLPAVIVRPSMITAAWKEPVQGWTISKNGPQGFLMGASKGIVRRLPVAERLIYDYIPVDVVVNSLIVAAYAVDRDSDKGLKIYHCTSSTCNPFRWIEVQKEINIFLHKYPLKSAVWYPHLKFLPSLLLFRISAIFFHFIPAYILDTITKLCGGRPILVRLHTNVSKSLGRLERFIFNEWKFNNPHMLQLNESLSPDDKEFFTLDIKSLVWVDYFCNLTQGVRMYLNKESPKSLPKARSKDKILMVAHLGLQATLLGLIWWLVKVSFTTTWTKTGLIVPIIYLLFDQL</sequence>
<keyword evidence="8 10" id="KW-0472">Membrane</keyword>
<dbReference type="Proteomes" id="UP000515204">
    <property type="component" value="Unplaced"/>
</dbReference>
<evidence type="ECO:0000313" key="14">
    <source>
        <dbReference type="RefSeq" id="XP_014485822.1"/>
    </source>
</evidence>
<protein>
    <recommendedName>
        <fullName evidence="10">Fatty acyl-CoA reductase</fullName>
        <ecNumber evidence="10">1.2.1.84</ecNumber>
    </recommendedName>
</protein>
<dbReference type="PANTHER" id="PTHR11011">
    <property type="entry name" value="MALE STERILITY PROTEIN 2-RELATED"/>
    <property type="match status" value="1"/>
</dbReference>
<dbReference type="InterPro" id="IPR013120">
    <property type="entry name" value="FAR_NAD-bd"/>
</dbReference>
<evidence type="ECO:0000313" key="15">
    <source>
        <dbReference type="RefSeq" id="XP_014485823.1"/>
    </source>
</evidence>
<comment type="subcellular location">
    <subcellularLocation>
        <location evidence="1">Membrane</location>
        <topology evidence="1">Multi-pass membrane protein</topology>
    </subcellularLocation>
</comment>
<comment type="similarity">
    <text evidence="2 10">Belongs to the fatty acyl-CoA reductase family.</text>
</comment>
<dbReference type="CDD" id="cd05236">
    <property type="entry name" value="FAR-N_SDR_e"/>
    <property type="match status" value="1"/>
</dbReference>
<evidence type="ECO:0000256" key="5">
    <source>
        <dbReference type="ARBA" id="ARBA00022857"/>
    </source>
</evidence>
<dbReference type="Gene3D" id="3.40.50.720">
    <property type="entry name" value="NAD(P)-binding Rossmann-like Domain"/>
    <property type="match status" value="1"/>
</dbReference>
<dbReference type="RefSeq" id="XP_014485823.1">
    <property type="nucleotide sequence ID" value="XM_014630337.1"/>
</dbReference>
<dbReference type="GeneID" id="106750189"/>
<reference evidence="14 15" key="1">
    <citation type="submission" date="2025-04" db="UniProtKB">
        <authorList>
            <consortium name="RefSeq"/>
        </authorList>
    </citation>
    <scope>IDENTIFICATION</scope>
</reference>
<dbReference type="GO" id="GO:0080019">
    <property type="term" value="F:alcohol-forming very long-chain fatty acyl-CoA reductase activity"/>
    <property type="evidence" value="ECO:0007669"/>
    <property type="project" value="InterPro"/>
</dbReference>
<keyword evidence="5 10" id="KW-0521">NADP</keyword>
<dbReference type="EC" id="1.2.1.84" evidence="10"/>
<evidence type="ECO:0000259" key="12">
    <source>
        <dbReference type="Pfam" id="PF07993"/>
    </source>
</evidence>
<dbReference type="OrthoDB" id="429813at2759"/>
<evidence type="ECO:0000256" key="10">
    <source>
        <dbReference type="RuleBase" id="RU363097"/>
    </source>
</evidence>
<dbReference type="CDD" id="cd09071">
    <property type="entry name" value="FAR_C"/>
    <property type="match status" value="1"/>
</dbReference>
<dbReference type="PANTHER" id="PTHR11011:SF45">
    <property type="entry name" value="FATTY ACYL-COA REDUCTASE CG8306-RELATED"/>
    <property type="match status" value="1"/>
</dbReference>
<dbReference type="KEGG" id="dqu:106750189"/>
<evidence type="ECO:0000256" key="7">
    <source>
        <dbReference type="ARBA" id="ARBA00023098"/>
    </source>
</evidence>
<dbReference type="Pfam" id="PF07993">
    <property type="entry name" value="NAD_binding_4"/>
    <property type="match status" value="1"/>
</dbReference>
<evidence type="ECO:0000313" key="13">
    <source>
        <dbReference type="Proteomes" id="UP000515204"/>
    </source>
</evidence>
<dbReference type="InterPro" id="IPR026055">
    <property type="entry name" value="FAR"/>
</dbReference>
<evidence type="ECO:0000256" key="1">
    <source>
        <dbReference type="ARBA" id="ARBA00004141"/>
    </source>
</evidence>
<keyword evidence="13" id="KW-1185">Reference proteome</keyword>
<gene>
    <name evidence="14 15" type="primary">LOC106750189</name>
</gene>
<organism evidence="13 15">
    <name type="scientific">Dinoponera quadriceps</name>
    <name type="common">South American ant</name>
    <dbReference type="NCBI Taxonomy" id="609295"/>
    <lineage>
        <taxon>Eukaryota</taxon>
        <taxon>Metazoa</taxon>
        <taxon>Ecdysozoa</taxon>
        <taxon>Arthropoda</taxon>
        <taxon>Hexapoda</taxon>
        <taxon>Insecta</taxon>
        <taxon>Pterygota</taxon>
        <taxon>Neoptera</taxon>
        <taxon>Endopterygota</taxon>
        <taxon>Hymenoptera</taxon>
        <taxon>Apocrita</taxon>
        <taxon>Aculeata</taxon>
        <taxon>Formicoidea</taxon>
        <taxon>Formicidae</taxon>
        <taxon>Ponerinae</taxon>
        <taxon>Ponerini</taxon>
        <taxon>Dinoponera</taxon>
    </lineage>
</organism>
<keyword evidence="10" id="KW-0560">Oxidoreductase</keyword>
<dbReference type="GO" id="GO:0102965">
    <property type="term" value="F:alcohol-forming long-chain fatty acyl-CoA reductase activity"/>
    <property type="evidence" value="ECO:0007669"/>
    <property type="project" value="UniProtKB-EC"/>
</dbReference>
<evidence type="ECO:0000256" key="4">
    <source>
        <dbReference type="ARBA" id="ARBA00022692"/>
    </source>
</evidence>
<keyword evidence="4 10" id="KW-0812">Transmembrane</keyword>
<feature type="transmembrane region" description="Helical" evidence="10">
    <location>
        <begin position="462"/>
        <end position="482"/>
    </location>
</feature>
<evidence type="ECO:0000256" key="6">
    <source>
        <dbReference type="ARBA" id="ARBA00022989"/>
    </source>
</evidence>
<keyword evidence="3 10" id="KW-0444">Lipid biosynthesis</keyword>